<dbReference type="SUPFAM" id="SSF81324">
    <property type="entry name" value="Voltage-gated potassium channels"/>
    <property type="match status" value="4"/>
</dbReference>
<dbReference type="InterPro" id="IPR005447">
    <property type="entry name" value="VDCC_N_a1su"/>
</dbReference>
<keyword evidence="10 20" id="KW-0106">Calcium</keyword>
<keyword evidence="7 25" id="KW-0812">Transmembrane</keyword>
<feature type="compositionally biased region" description="Polar residues" evidence="24">
    <location>
        <begin position="9"/>
        <end position="18"/>
    </location>
</feature>
<feature type="compositionally biased region" description="Basic residues" evidence="24">
    <location>
        <begin position="775"/>
        <end position="787"/>
    </location>
</feature>
<feature type="transmembrane region" description="Helical" evidence="25">
    <location>
        <begin position="1040"/>
        <end position="1062"/>
    </location>
</feature>
<keyword evidence="3" id="KW-1003">Cell membrane</keyword>
<feature type="compositionally biased region" description="Basic and acidic residues" evidence="24">
    <location>
        <begin position="1848"/>
        <end position="1858"/>
    </location>
</feature>
<evidence type="ECO:0000256" key="4">
    <source>
        <dbReference type="ARBA" id="ARBA00022553"/>
    </source>
</evidence>
<dbReference type="Ensembl" id="ENSSAUT00010001042.1">
    <property type="protein sequence ID" value="ENSSAUP00010000993.1"/>
    <property type="gene ID" value="ENSSAUG00010000235.1"/>
</dbReference>
<feature type="transmembrane region" description="Helical" evidence="25">
    <location>
        <begin position="139"/>
        <end position="162"/>
    </location>
</feature>
<dbReference type="FunFam" id="1.20.120.350:FF:000011">
    <property type="entry name" value="Voltage-dependent N-type calcium channel subunit alpha"/>
    <property type="match status" value="1"/>
</dbReference>
<name>A0A671TFT0_SPAAU</name>
<feature type="transmembrane region" description="Helical" evidence="25">
    <location>
        <begin position="1444"/>
        <end position="1468"/>
    </location>
</feature>
<dbReference type="InterPro" id="IPR027359">
    <property type="entry name" value="Volt_channel_dom_sf"/>
</dbReference>
<evidence type="ECO:0000256" key="2">
    <source>
        <dbReference type="ARBA" id="ARBA00022448"/>
    </source>
</evidence>
<evidence type="ECO:0000256" key="22">
    <source>
        <dbReference type="RuleBase" id="RU003808"/>
    </source>
</evidence>
<dbReference type="GO" id="GO:0005891">
    <property type="term" value="C:voltage-gated calcium channel complex"/>
    <property type="evidence" value="ECO:0007669"/>
    <property type="project" value="InterPro"/>
</dbReference>
<feature type="transmembrane region" description="Helical" evidence="25">
    <location>
        <begin position="1152"/>
        <end position="1177"/>
    </location>
</feature>
<keyword evidence="2" id="KW-0813">Transport</keyword>
<dbReference type="GO" id="GO:0098703">
    <property type="term" value="P:calcium ion import across plasma membrane"/>
    <property type="evidence" value="ECO:0007669"/>
    <property type="project" value="TreeGrafter"/>
</dbReference>
<evidence type="ECO:0000256" key="8">
    <source>
        <dbReference type="ARBA" id="ARBA00022723"/>
    </source>
</evidence>
<accession>A0A671TFT0</accession>
<feature type="compositionally biased region" description="Basic residues" evidence="24">
    <location>
        <begin position="1980"/>
        <end position="1993"/>
    </location>
</feature>
<feature type="transmembrane region" description="Helical" evidence="25">
    <location>
        <begin position="1233"/>
        <end position="1252"/>
    </location>
</feature>
<keyword evidence="17" id="KW-0407">Ion channel</keyword>
<feature type="compositionally biased region" description="Basic residues" evidence="24">
    <location>
        <begin position="1808"/>
        <end position="1820"/>
    </location>
</feature>
<feature type="compositionally biased region" description="Basic and acidic residues" evidence="24">
    <location>
        <begin position="719"/>
        <end position="729"/>
    </location>
</feature>
<feature type="transmembrane region" description="Helical" evidence="25">
    <location>
        <begin position="595"/>
        <end position="621"/>
    </location>
</feature>
<keyword evidence="4" id="KW-0597">Phosphoprotein</keyword>
<feature type="compositionally biased region" description="Low complexity" evidence="24">
    <location>
        <begin position="1912"/>
        <end position="1931"/>
    </location>
</feature>
<evidence type="ECO:0000256" key="14">
    <source>
        <dbReference type="ARBA" id="ARBA00023136"/>
    </source>
</evidence>
<dbReference type="FunFam" id="1.10.287.70:FF:000025">
    <property type="entry name" value="Voltage-dependent R-type calcium channel subunit alpha"/>
    <property type="match status" value="1"/>
</dbReference>
<feature type="transmembrane region" description="Helical" evidence="25">
    <location>
        <begin position="520"/>
        <end position="542"/>
    </location>
</feature>
<keyword evidence="14 25" id="KW-0472">Membrane</keyword>
<feature type="compositionally biased region" description="Pro residues" evidence="24">
    <location>
        <begin position="35"/>
        <end position="50"/>
    </location>
</feature>
<feature type="compositionally biased region" description="Basic and acidic residues" evidence="24">
    <location>
        <begin position="1703"/>
        <end position="1741"/>
    </location>
</feature>
<dbReference type="GO" id="GO:0043025">
    <property type="term" value="C:neuronal cell body"/>
    <property type="evidence" value="ECO:0007669"/>
    <property type="project" value="TreeGrafter"/>
</dbReference>
<feature type="compositionally biased region" description="Basic residues" evidence="24">
    <location>
        <begin position="2003"/>
        <end position="2016"/>
    </location>
</feature>
<dbReference type="GO" id="GO:0046872">
    <property type="term" value="F:metal ion binding"/>
    <property type="evidence" value="ECO:0007669"/>
    <property type="project" value="UniProtKB-KW"/>
</dbReference>
<dbReference type="PRINTS" id="PR00167">
    <property type="entry name" value="CACHANNEL"/>
</dbReference>
<feature type="compositionally biased region" description="Low complexity" evidence="24">
    <location>
        <begin position="734"/>
        <end position="746"/>
    </location>
</feature>
<evidence type="ECO:0000256" key="12">
    <source>
        <dbReference type="ARBA" id="ARBA00022989"/>
    </source>
</evidence>
<feature type="transmembrane region" description="Helical" evidence="25">
    <location>
        <begin position="252"/>
        <end position="274"/>
    </location>
</feature>
<evidence type="ECO:0000256" key="25">
    <source>
        <dbReference type="SAM" id="Phobius"/>
    </source>
</evidence>
<evidence type="ECO:0000256" key="19">
    <source>
        <dbReference type="ARBA" id="ARBA00037936"/>
    </source>
</evidence>
<evidence type="ECO:0000256" key="6">
    <source>
        <dbReference type="ARBA" id="ARBA00022673"/>
    </source>
</evidence>
<keyword evidence="15" id="KW-1015">Disulfide bond</keyword>
<evidence type="ECO:0000313" key="28">
    <source>
        <dbReference type="Proteomes" id="UP000472265"/>
    </source>
</evidence>
<feature type="binding site" evidence="20">
    <location>
        <position position="574"/>
    </location>
    <ligand>
        <name>Ca(2+)</name>
        <dbReference type="ChEBI" id="CHEBI:29108"/>
    </ligand>
</feature>
<gene>
    <name evidence="27" type="primary">CACNA1A</name>
    <name evidence="27" type="synonym">cacna1ab</name>
</gene>
<dbReference type="Pfam" id="PF08763">
    <property type="entry name" value="Ca_chan_IQ"/>
    <property type="match status" value="1"/>
</dbReference>
<comment type="catalytic activity">
    <reaction evidence="18">
        <text>Ca(2+)(in) = Ca(2+)(out)</text>
        <dbReference type="Rhea" id="RHEA:29671"/>
        <dbReference type="ChEBI" id="CHEBI:29108"/>
    </reaction>
</comment>
<feature type="transmembrane region" description="Helical" evidence="25">
    <location>
        <begin position="82"/>
        <end position="102"/>
    </location>
</feature>
<feature type="coiled-coil region" evidence="23">
    <location>
        <begin position="617"/>
        <end position="647"/>
    </location>
</feature>
<feature type="compositionally biased region" description="Basic and acidic residues" evidence="24">
    <location>
        <begin position="819"/>
        <end position="846"/>
    </location>
</feature>
<evidence type="ECO:0000256" key="20">
    <source>
        <dbReference type="PIRSR" id="PIRSR602077-1"/>
    </source>
</evidence>
<dbReference type="GO" id="GO:0045202">
    <property type="term" value="C:synapse"/>
    <property type="evidence" value="ECO:0007669"/>
    <property type="project" value="GOC"/>
</dbReference>
<evidence type="ECO:0000256" key="5">
    <source>
        <dbReference type="ARBA" id="ARBA00022568"/>
    </source>
</evidence>
<evidence type="ECO:0000256" key="1">
    <source>
        <dbReference type="ARBA" id="ARBA00004651"/>
    </source>
</evidence>
<feature type="region of interest" description="Disordered" evidence="24">
    <location>
        <begin position="1"/>
        <end position="50"/>
    </location>
</feature>
<proteinExistence type="inferred from homology"/>
<feature type="compositionally biased region" description="Basic and acidic residues" evidence="24">
    <location>
        <begin position="1790"/>
        <end position="1807"/>
    </location>
</feature>
<dbReference type="InterPro" id="IPR014873">
    <property type="entry name" value="VDCC_a1su_IQ"/>
</dbReference>
<dbReference type="Proteomes" id="UP000472265">
    <property type="component" value="Chromosome 1"/>
</dbReference>
<feature type="transmembrane region" description="Helical" evidence="25">
    <location>
        <begin position="905"/>
        <end position="925"/>
    </location>
</feature>
<dbReference type="GeneTree" id="ENSGT00940000156518"/>
<dbReference type="FunFam" id="1.20.120.350:FF:000013">
    <property type="entry name" value="Voltage-dependent N-type calcium channel subunit alpha"/>
    <property type="match status" value="1"/>
</dbReference>
<reference evidence="27" key="2">
    <citation type="submission" date="2025-08" db="UniProtKB">
        <authorList>
            <consortium name="Ensembl"/>
        </authorList>
    </citation>
    <scope>IDENTIFICATION</scope>
</reference>
<dbReference type="Pfam" id="PF16905">
    <property type="entry name" value="GPHH"/>
    <property type="match status" value="1"/>
</dbReference>
<keyword evidence="28" id="KW-1185">Reference proteome</keyword>
<dbReference type="InterPro" id="IPR050599">
    <property type="entry name" value="VDCC_alpha-1_subunit"/>
</dbReference>
<protein>
    <recommendedName>
        <fullName evidence="22">Voltage-dependent N-type calcium channel subunit alpha</fullName>
    </recommendedName>
</protein>
<feature type="transmembrane region" description="Helical" evidence="25">
    <location>
        <begin position="219"/>
        <end position="240"/>
    </location>
</feature>
<dbReference type="InterPro" id="IPR002077">
    <property type="entry name" value="VDCCAlpha1"/>
</dbReference>
<feature type="transmembrane region" description="Helical" evidence="25">
    <location>
        <begin position="425"/>
        <end position="445"/>
    </location>
</feature>
<organism evidence="27 28">
    <name type="scientific">Sparus aurata</name>
    <name type="common">Gilthead sea bream</name>
    <dbReference type="NCBI Taxonomy" id="8175"/>
    <lineage>
        <taxon>Eukaryota</taxon>
        <taxon>Metazoa</taxon>
        <taxon>Chordata</taxon>
        <taxon>Craniata</taxon>
        <taxon>Vertebrata</taxon>
        <taxon>Euteleostomi</taxon>
        <taxon>Actinopterygii</taxon>
        <taxon>Neopterygii</taxon>
        <taxon>Teleostei</taxon>
        <taxon>Neoteleostei</taxon>
        <taxon>Acanthomorphata</taxon>
        <taxon>Eupercaria</taxon>
        <taxon>Spariformes</taxon>
        <taxon>Sparidae</taxon>
        <taxon>Sparus</taxon>
    </lineage>
</organism>
<feature type="transmembrane region" description="Helical" evidence="25">
    <location>
        <begin position="394"/>
        <end position="413"/>
    </location>
</feature>
<feature type="region of interest" description="Disordered" evidence="24">
    <location>
        <begin position="1638"/>
        <end position="2031"/>
    </location>
</feature>
<comment type="subcellular location">
    <subcellularLocation>
        <location evidence="1">Cell membrane</location>
        <topology evidence="1">Multi-pass membrane protein</topology>
    </subcellularLocation>
    <subcellularLocation>
        <location evidence="22">Membrane</location>
        <topology evidence="22">Multi-pass membrane protein</topology>
    </subcellularLocation>
</comment>
<keyword evidence="11 22" id="KW-0851">Voltage-gated channel</keyword>
<feature type="compositionally biased region" description="Basic residues" evidence="24">
    <location>
        <begin position="1859"/>
        <end position="1872"/>
    </location>
</feature>
<feature type="compositionally biased region" description="Polar residues" evidence="24">
    <location>
        <begin position="1763"/>
        <end position="1781"/>
    </location>
</feature>
<keyword evidence="23" id="KW-0175">Coiled coil</keyword>
<dbReference type="Gene3D" id="6.10.250.2500">
    <property type="match status" value="1"/>
</dbReference>
<feature type="transmembrane region" description="Helical" evidence="25">
    <location>
        <begin position="1264"/>
        <end position="1286"/>
    </location>
</feature>
<keyword evidence="13" id="KW-0406">Ion transport</keyword>
<keyword evidence="8 20" id="KW-0479">Metal-binding</keyword>
<dbReference type="PRINTS" id="PR01631">
    <property type="entry name" value="NVDCCALPHA1"/>
</dbReference>
<evidence type="ECO:0000256" key="3">
    <source>
        <dbReference type="ARBA" id="ARBA00022475"/>
    </source>
</evidence>
<dbReference type="FunFam" id="1.20.120.350:FF:000001">
    <property type="entry name" value="Voltage-dependent L-type calcium channel subunit alpha"/>
    <property type="match status" value="1"/>
</dbReference>
<dbReference type="InterPro" id="IPR031649">
    <property type="entry name" value="GPHH_dom"/>
</dbReference>
<keyword evidence="12 25" id="KW-1133">Transmembrane helix</keyword>
<feature type="glycosylation site" description="N-linked (GlcNAc...) asparagine" evidence="21">
    <location>
        <position position="198"/>
    </location>
</feature>
<evidence type="ECO:0000256" key="15">
    <source>
        <dbReference type="ARBA" id="ARBA00023157"/>
    </source>
</evidence>
<keyword evidence="16 21" id="KW-0325">Glycoprotein</keyword>
<evidence type="ECO:0000256" key="13">
    <source>
        <dbReference type="ARBA" id="ARBA00023065"/>
    </source>
</evidence>
<reference evidence="27" key="1">
    <citation type="submission" date="2021-04" db="EMBL/GenBank/DDBJ databases">
        <authorList>
            <consortium name="Wellcome Sanger Institute Data Sharing"/>
        </authorList>
    </citation>
    <scope>NUCLEOTIDE SEQUENCE [LARGE SCALE GENOMIC DNA]</scope>
</reference>
<dbReference type="Gene3D" id="1.10.287.70">
    <property type="match status" value="4"/>
</dbReference>
<feature type="transmembrane region" description="Helical" evidence="25">
    <location>
        <begin position="1343"/>
        <end position="1372"/>
    </location>
</feature>
<comment type="similarity">
    <text evidence="19">Belongs to the calcium channel alpha-1 subunit (TC 1.A.1.11) family. CACNA1A subfamily.</text>
</comment>
<dbReference type="GO" id="GO:0007268">
    <property type="term" value="P:chemical synaptic transmission"/>
    <property type="evidence" value="ECO:0007669"/>
    <property type="project" value="TreeGrafter"/>
</dbReference>
<evidence type="ECO:0000256" key="16">
    <source>
        <dbReference type="ARBA" id="ARBA00023180"/>
    </source>
</evidence>
<evidence type="ECO:0000256" key="18">
    <source>
        <dbReference type="ARBA" id="ARBA00036634"/>
    </source>
</evidence>
<evidence type="ECO:0000256" key="10">
    <source>
        <dbReference type="ARBA" id="ARBA00022837"/>
    </source>
</evidence>
<dbReference type="SMART" id="SM01062">
    <property type="entry name" value="Ca_chan_IQ"/>
    <property type="match status" value="1"/>
</dbReference>
<evidence type="ECO:0000256" key="7">
    <source>
        <dbReference type="ARBA" id="ARBA00022692"/>
    </source>
</evidence>
<feature type="compositionally biased region" description="Gly residues" evidence="24">
    <location>
        <begin position="1653"/>
        <end position="1665"/>
    </location>
</feature>
<comment type="function">
    <text evidence="22">Voltage-sensitive calcium channels (VSCC) mediate the entry of calcium ions into excitable cells and are also involved in a variety of calcium-dependent processes, including muscle contraction, hormone or neurotransmitter release, gene expression, cell motility, cell division and cell death. This alpha-1B subunit gives rise to N-type calcium currents. N-type calcium channels belong to the 'high-voltage activated' (HVA) group. They are involved in pain signaling. Calcium channels containing alpha-1B subunit may play a role in directed migration of immature neurons.</text>
</comment>
<evidence type="ECO:0000256" key="17">
    <source>
        <dbReference type="ARBA" id="ARBA00023303"/>
    </source>
</evidence>
<reference evidence="27" key="3">
    <citation type="submission" date="2025-09" db="UniProtKB">
        <authorList>
            <consortium name="Ensembl"/>
        </authorList>
    </citation>
    <scope>IDENTIFICATION</scope>
</reference>
<evidence type="ECO:0000259" key="26">
    <source>
        <dbReference type="SMART" id="SM01062"/>
    </source>
</evidence>
<dbReference type="InterPro" id="IPR005821">
    <property type="entry name" value="Ion_trans_dom"/>
</dbReference>
<dbReference type="GO" id="GO:0008331">
    <property type="term" value="F:high voltage-gated calcium channel activity"/>
    <property type="evidence" value="ECO:0007669"/>
    <property type="project" value="TreeGrafter"/>
</dbReference>
<evidence type="ECO:0000256" key="9">
    <source>
        <dbReference type="ARBA" id="ARBA00022737"/>
    </source>
</evidence>
<sequence>MSDVRSESARLSCSSPFVSLSPPPQNIPSLRPRTLPSPPPPCVGPTPPSAPVRDREWNFPTCLWLNLHQSFLTRTHTSYGRILYFNLGGNLRFVAFVILSSVGSQLDLRTLRAVRVLRPLKLVSGIPSLQVVLKSIMKAMIPLLQIGLLLFVAILMFAIIGLEFYMGKFHTTCVDEVTYDVVDELPCGNELPSRLCPNGTVCRGGWLGPNYGITQFDNILFAVLTVFQCITMEGWTDMLYFSNDVEGSAWNWMYYIPLIIIGSFFMLNLVLGVLSGEFAKERERVENRSEFLKLRRQQQIERELNGYLEWICKAEEVILAEDDATGNFDGTRRRPTIKTKNNKTELLNPEEGEDNMGDAVGFARSSIKNGKDGNYNKTERRMRFFIRKIVKTQAFYWTVLCLVGLNTMCVAAVHYNQPELLSDFLFYAEFIFLALFMSEMLIKMYGLGIQPYFHSSFNCFDCVVIVGSIFEVVWATIKPGTSFGISVLRALRLLRIFKVTKYWAPLRNLVVSLLNSMKSIISLLFLLFLFIVVFALLGMQLFGGQFNFEGGTPPTNFDTFAAAIMTVFQILTGEDWNMVMYDGIESQGGVNDKGMVFSIFFIVLTLFGNYTLLNVFLAIAVDNLANAQELTKDEEEQEEAANQKTAMQKAKEVAEVSPLSAANLSIAAKEQQKNHIKGNKSVWEQRTSEIRRQNLMTSREALYNELEQEDWKVSYPRKGRGDMKTHLDRPLVVNPQDNRNNNTNKNRPGELPLDQEYRCTSLGNVESQQGEERHGHRSHRGHRHRNREGREARSVSPHHSEAGEGNNEHRKSRQHRRAGKEGEEGRRHRSRGTEGEGEKGVDGEGRKTRRHRHGNQERSRGHRTRKSLEMFKQFCCVCCFFSCVNTRMRPCVCTRFRKCCHYILTLKYFEFSILSVIAMSSIALAAEDPVWPDSPRNNVLRYFDYVFTGVFTFEMLIKMVVLGLFLHQGSYFRDLWNILDFIVVSGALVAFAFTGSSKGKDISTIKSLRVLRVLRPLKTIKRLPKLKAVFDCVVNSLKNVLNILIVYMLFMFIFAVVAVQLFKGRFFYCTDESKEFERDCRGEYLVYDRDEVKAQKREWKKYDFHYDNVAWALLTLFTVSTGEGWPTVLKHSVDSTYENQGPSPGYRMEMSIFYVVYFVVFPFFFVNIFVALIIITFQEQGDKMMEDYSLEKNERACIDFAINARPLTRHMPKNKLSFQYRMWQFVVSPPFEYSIMALIALNTIVLMMKFDGASETYDEVLKNLNIVFTTFFFMESVLKVIAFGPLNFFRDAWNIFDFVSVLGSITDILVTELGNNFINLSFLRLFRAARLIKLLRQGETIRILLWTFVQSFKALPYVCLLIAMLFFIYAIIGMQLFGNLALDEEREGAINEHNNFRTFIMALMLLFRSATGEAWHEIMLACLGGKECDKNSGNSGPECGSTFAYTYFVSFIFLCSFLMLNLFVAVIMDNFEYLTRDSSILGPHHLDEYVRIWAEYDPAACGRIHYKDMYSLLRVISPPLGLGKKCPHRVACKRLLRMDLPVADDNTVHFNSTLMALIRTALDIKIAKGGADKHQMDAELRKEMMAIWPNLSQKTLDLLVTPHKATDLTVGKIYAAMMIMEYYRQSKTKKLQALREEQNRTPLMFQRLEPPSEGGGTDGQGGQGLNGLPSTQPPEGGMTESQSWVTPKAQEMFQKGNWSPDRPYPDDHHDNRHNSQTVEMREMGRDGYSDTEPYHPMDGHGRTLSMPRLSADNQRRRHRPRGNNLSTITDTSPMRRSTSSLVHGRPGRGVRLDDYSLERVVSEEGRHGGRRNRDRSHRTSQRSLTRYTDADTGLGTDLSTTTQSGDLPPKERERDRGRTKDRRHHHHHHHHHSSMDKERYGPDRHDYPQRHPQDRHWSRSPSEGPDGRGHRQGSSSVSGSPVPSTSGTSTPRRGRRQLPQTPAVPRPHVTYSPAVRKGYHHRPPSRQASPHHGGSGSRHGNPHPHPRSPRTARHGGPPGAPPHPHHRPPHARGPRKGLHEPYSETDEDDWC</sequence>
<keyword evidence="5 22" id="KW-0109">Calcium transport</keyword>
<dbReference type="FunFam" id="1.10.287.70:FF:000023">
    <property type="entry name" value="Voltage-dependent R-type calcium channel subunit alpha"/>
    <property type="match status" value="1"/>
</dbReference>
<keyword evidence="6 22" id="KW-0107">Calcium channel</keyword>
<evidence type="ECO:0000256" key="21">
    <source>
        <dbReference type="PIRSR" id="PIRSR602077-3"/>
    </source>
</evidence>
<feature type="compositionally biased region" description="Low complexity" evidence="24">
    <location>
        <begin position="1830"/>
        <end position="1847"/>
    </location>
</feature>
<dbReference type="PANTHER" id="PTHR45628">
    <property type="entry name" value="VOLTAGE-DEPENDENT CALCIUM CHANNEL TYPE A SUBUNIT ALPHA-1"/>
    <property type="match status" value="1"/>
</dbReference>
<evidence type="ECO:0000256" key="24">
    <source>
        <dbReference type="SAM" id="MobiDB-lite"/>
    </source>
</evidence>
<dbReference type="Gene3D" id="6.10.250.2180">
    <property type="match status" value="1"/>
</dbReference>
<dbReference type="PANTHER" id="PTHR45628:SF3">
    <property type="entry name" value="VOLTAGE-DEPENDENT P_Q-TYPE CALCIUM CHANNEL SUBUNIT ALPHA-1A"/>
    <property type="match status" value="1"/>
</dbReference>
<feature type="binding site" evidence="20">
    <location>
        <position position="1123"/>
    </location>
    <ligand>
        <name>Ca(2+)</name>
        <dbReference type="ChEBI" id="CHEBI:29108"/>
    </ligand>
</feature>
<evidence type="ECO:0000256" key="23">
    <source>
        <dbReference type="SAM" id="Coils"/>
    </source>
</evidence>
<dbReference type="FunFam" id="1.10.238.10:FF:000063">
    <property type="entry name" value="Voltage-dependent N-type calcium channel subunit alpha"/>
    <property type="match status" value="1"/>
</dbReference>
<feature type="binding site" evidence="20">
    <location>
        <position position="233"/>
    </location>
    <ligand>
        <name>Ca(2+)</name>
        <dbReference type="ChEBI" id="CHEBI:29108"/>
    </ligand>
</feature>
<feature type="domain" description="Voltage-dependent calcium channel alpha-1 subunit IQ" evidence="26">
    <location>
        <begin position="1605"/>
        <end position="1639"/>
    </location>
</feature>
<feature type="transmembrane region" description="Helical" evidence="25">
    <location>
        <begin position="978"/>
        <end position="996"/>
    </location>
</feature>
<feature type="transmembrane region" description="Helical" evidence="25">
    <location>
        <begin position="1298"/>
        <end position="1322"/>
    </location>
</feature>
<evidence type="ECO:0000313" key="27">
    <source>
        <dbReference type="Ensembl" id="ENSSAUP00010000993.1"/>
    </source>
</evidence>
<feature type="compositionally biased region" description="Basic and acidic residues" evidence="24">
    <location>
        <begin position="1873"/>
        <end position="1897"/>
    </location>
</feature>
<feature type="transmembrane region" description="Helical" evidence="25">
    <location>
        <begin position="945"/>
        <end position="966"/>
    </location>
</feature>
<keyword evidence="9" id="KW-0677">Repeat</keyword>
<dbReference type="Pfam" id="PF00520">
    <property type="entry name" value="Ion_trans"/>
    <property type="match status" value="4"/>
</dbReference>
<feature type="region of interest" description="Disordered" evidence="24">
    <location>
        <begin position="716"/>
        <end position="863"/>
    </location>
</feature>
<feature type="compositionally biased region" description="Basic and acidic residues" evidence="24">
    <location>
        <begin position="788"/>
        <end position="809"/>
    </location>
</feature>
<evidence type="ECO:0000256" key="11">
    <source>
        <dbReference type="ARBA" id="ARBA00022882"/>
    </source>
</evidence>
<dbReference type="Gene3D" id="1.20.120.350">
    <property type="entry name" value="Voltage-gated potassium channels. Chain C"/>
    <property type="match status" value="3"/>
</dbReference>